<reference evidence="1 2" key="1">
    <citation type="submission" date="2018-08" db="EMBL/GenBank/DDBJ databases">
        <title>A genome reference for cultivated species of the human gut microbiota.</title>
        <authorList>
            <person name="Zou Y."/>
            <person name="Xue W."/>
            <person name="Luo G."/>
        </authorList>
    </citation>
    <scope>NUCLEOTIDE SEQUENCE [LARGE SCALE GENOMIC DNA]</scope>
    <source>
        <strain evidence="1 2">AM37-1AC</strain>
    </source>
</reference>
<evidence type="ECO:0000313" key="1">
    <source>
        <dbReference type="EMBL" id="RHC16762.1"/>
    </source>
</evidence>
<dbReference type="EMBL" id="QSHO01000008">
    <property type="protein sequence ID" value="RHC16762.1"/>
    <property type="molecule type" value="Genomic_DNA"/>
</dbReference>
<dbReference type="RefSeq" id="WP_118598019.1">
    <property type="nucleotide sequence ID" value="NZ_QSHO01000008.1"/>
</dbReference>
<sequence length="77" mass="9631">MASKKFEKGSEEWQFFNDYYKFRQQFYEADNEDEWFQGMMEAGEMLIKKYTRTNISKYVQSLVFSHFEDVERRWKNK</sequence>
<name>A0A3R6F9G1_9FIRM</name>
<comment type="caution">
    <text evidence="1">The sequence shown here is derived from an EMBL/GenBank/DDBJ whole genome shotgun (WGS) entry which is preliminary data.</text>
</comment>
<accession>A0A3R6F9G1</accession>
<organism evidence="1 2">
    <name type="scientific">Roseburia intestinalis</name>
    <dbReference type="NCBI Taxonomy" id="166486"/>
    <lineage>
        <taxon>Bacteria</taxon>
        <taxon>Bacillati</taxon>
        <taxon>Bacillota</taxon>
        <taxon>Clostridia</taxon>
        <taxon>Lachnospirales</taxon>
        <taxon>Lachnospiraceae</taxon>
        <taxon>Roseburia</taxon>
    </lineage>
</organism>
<gene>
    <name evidence="1" type="ORF">DW856_10665</name>
</gene>
<evidence type="ECO:0000313" key="2">
    <source>
        <dbReference type="Proteomes" id="UP000283513"/>
    </source>
</evidence>
<protein>
    <submittedName>
        <fullName evidence="1">Uncharacterized protein</fullName>
    </submittedName>
</protein>
<dbReference type="Proteomes" id="UP000283513">
    <property type="component" value="Unassembled WGS sequence"/>
</dbReference>
<dbReference type="AlphaFoldDB" id="A0A3R6F9G1"/>
<proteinExistence type="predicted"/>